<feature type="transmembrane region" description="Helical" evidence="1">
    <location>
        <begin position="74"/>
        <end position="97"/>
    </location>
</feature>
<dbReference type="InterPro" id="IPR027417">
    <property type="entry name" value="P-loop_NTPase"/>
</dbReference>
<sequence length="102" mass="10479">MAVAKVVVLGAQGSGRSSLVSALATSESSPESPPSPSSTKELFDVAISSTVLENGNDAIRVEVSDFVGSTLLDAAFALFLSPKALFIVAVDLAAYAAKYQRT</sequence>
<keyword evidence="1" id="KW-1133">Transmembrane helix</keyword>
<dbReference type="Gene3D" id="3.40.50.300">
    <property type="entry name" value="P-loop containing nucleotide triphosphate hydrolases"/>
    <property type="match status" value="1"/>
</dbReference>
<comment type="caution">
    <text evidence="2">The sequence shown here is derived from an EMBL/GenBank/DDBJ whole genome shotgun (WGS) entry which is preliminary data.</text>
</comment>
<name>A0AAD5L4A8_PYTIN</name>
<proteinExistence type="predicted"/>
<dbReference type="Proteomes" id="UP001209570">
    <property type="component" value="Unassembled WGS sequence"/>
</dbReference>
<evidence type="ECO:0000313" key="2">
    <source>
        <dbReference type="EMBL" id="KAJ0388950.1"/>
    </source>
</evidence>
<protein>
    <submittedName>
        <fullName evidence="2">Uncharacterized protein</fullName>
    </submittedName>
</protein>
<evidence type="ECO:0000313" key="3">
    <source>
        <dbReference type="Proteomes" id="UP001209570"/>
    </source>
</evidence>
<dbReference type="EMBL" id="JAKCXM010005546">
    <property type="protein sequence ID" value="KAJ0388950.1"/>
    <property type="molecule type" value="Genomic_DNA"/>
</dbReference>
<evidence type="ECO:0000256" key="1">
    <source>
        <dbReference type="SAM" id="Phobius"/>
    </source>
</evidence>
<dbReference type="AlphaFoldDB" id="A0AAD5L4A8"/>
<keyword evidence="1" id="KW-0812">Transmembrane</keyword>
<accession>A0AAD5L4A8</accession>
<reference evidence="2" key="1">
    <citation type="submission" date="2021-12" db="EMBL/GenBank/DDBJ databases">
        <title>Prjna785345.</title>
        <authorList>
            <person name="Rujirawat T."/>
            <person name="Krajaejun T."/>
        </authorList>
    </citation>
    <scope>NUCLEOTIDE SEQUENCE</scope>
    <source>
        <strain evidence="2">Pi057C3</strain>
    </source>
</reference>
<dbReference type="SUPFAM" id="SSF52540">
    <property type="entry name" value="P-loop containing nucleoside triphosphate hydrolases"/>
    <property type="match status" value="1"/>
</dbReference>
<organism evidence="2 3">
    <name type="scientific">Pythium insidiosum</name>
    <name type="common">Pythiosis disease agent</name>
    <dbReference type="NCBI Taxonomy" id="114742"/>
    <lineage>
        <taxon>Eukaryota</taxon>
        <taxon>Sar</taxon>
        <taxon>Stramenopiles</taxon>
        <taxon>Oomycota</taxon>
        <taxon>Peronosporomycetes</taxon>
        <taxon>Pythiales</taxon>
        <taxon>Pythiaceae</taxon>
        <taxon>Pythium</taxon>
    </lineage>
</organism>
<keyword evidence="1" id="KW-0472">Membrane</keyword>
<gene>
    <name evidence="2" type="ORF">P43SY_011389</name>
</gene>
<keyword evidence="3" id="KW-1185">Reference proteome</keyword>